<evidence type="ECO:0000313" key="1">
    <source>
        <dbReference type="EMBL" id="KXU97806.1"/>
    </source>
</evidence>
<protein>
    <submittedName>
        <fullName evidence="1">Uncharacterized protein</fullName>
    </submittedName>
</protein>
<reference evidence="1 2" key="1">
    <citation type="submission" date="2015-06" db="EMBL/GenBank/DDBJ databases">
        <title>Improved classification and identification of acetic acid bacteria using matrix-assisted laser desorption/ionization time-of-flight mass spectrometry; Gluconobacter nephelii and Gluconobacter uchimurae are later heterotypic synonyms of Gluconobacter japonicus and Gluconobacter oxydans, respectively.</title>
        <authorList>
            <person name="Li L."/>
            <person name="Cleenwerck I."/>
            <person name="De Vuyst L."/>
            <person name="Vandamme P."/>
        </authorList>
    </citation>
    <scope>NUCLEOTIDE SEQUENCE [LARGE SCALE GENOMIC DNA]</scope>
    <source>
        <strain evidence="1 2">LMG 1625</strain>
    </source>
</reference>
<evidence type="ECO:0000313" key="2">
    <source>
        <dbReference type="Proteomes" id="UP000075473"/>
    </source>
</evidence>
<organism evidence="1 2">
    <name type="scientific">Acetobacter cerevisiae</name>
    <dbReference type="NCBI Taxonomy" id="178900"/>
    <lineage>
        <taxon>Bacteria</taxon>
        <taxon>Pseudomonadati</taxon>
        <taxon>Pseudomonadota</taxon>
        <taxon>Alphaproteobacteria</taxon>
        <taxon>Acetobacterales</taxon>
        <taxon>Acetobacteraceae</taxon>
        <taxon>Acetobacter</taxon>
    </lineage>
</organism>
<sequence length="299" mass="33603">MPKLNADFVADWVAMLRSYLIGEQKWSAVQVAALPDWDLPSHYFDAQRRRIASIPRTIEIGDSFVCPPCHEAGWIMLQEKVRKGEDINSHLSTRHISLFNPDGLLAEWGVHHFHLGTTLYPKNPAFADRTGPLLYAIVGDEAFYAINVYDHHSFENIDVLESIHRNWPEMISRYRVKGVTGGAWDKEQRQALRRKNANVAVTTSDGTVYMPISGGVVASGINLEAIRLADYWSLKIRGFQSDFEKQLTSLLPTLTQNRYAGEDTIEAELKSFSGENAQVFLPKYDVLATVALVQSALSP</sequence>
<accession>A0A149QKZ1</accession>
<dbReference type="Proteomes" id="UP000075473">
    <property type="component" value="Unassembled WGS sequence"/>
</dbReference>
<name>A0A149QKZ1_9PROT</name>
<comment type="caution">
    <text evidence="1">The sequence shown here is derived from an EMBL/GenBank/DDBJ whole genome shotgun (WGS) entry which is preliminary data.</text>
</comment>
<gene>
    <name evidence="1" type="ORF">AD928_03395</name>
</gene>
<dbReference type="AlphaFoldDB" id="A0A149QKZ1"/>
<dbReference type="RefSeq" id="WP_062248270.1">
    <property type="nucleotide sequence ID" value="NZ_LHZA01000117.1"/>
</dbReference>
<dbReference type="PATRIC" id="fig|178900.5.peg.1754"/>
<dbReference type="EMBL" id="LHZA01000117">
    <property type="protein sequence ID" value="KXU97806.1"/>
    <property type="molecule type" value="Genomic_DNA"/>
</dbReference>
<proteinExistence type="predicted"/>